<protein>
    <submittedName>
        <fullName evidence="1">Uncharacterized protein</fullName>
    </submittedName>
</protein>
<sequence>MAPQMQTFPNITVVTQAGLEHTGHHLWDLVLKKTVPFAAKAGPYFVKQTLTRSKVDVPTLARALREDYENTSPKNRSRPIYINICSYPCDVIGDPDIGPLAQATVLARMELKVMVMTRPPEELLYRYTMRRLKELLRSCETMERQLLALRAFRHVRFMSIEYKETVSRAPALSDFLGFDVRGVLNESYHTSKRSQGALQRVVRANLTRAAEWHALLRCNHRVHR</sequence>
<accession>A0A7S4BMI6</accession>
<dbReference type="EMBL" id="HBIZ01036528">
    <property type="protein sequence ID" value="CAE0770678.1"/>
    <property type="molecule type" value="Transcribed_RNA"/>
</dbReference>
<reference evidence="1" key="1">
    <citation type="submission" date="2021-01" db="EMBL/GenBank/DDBJ databases">
        <authorList>
            <person name="Corre E."/>
            <person name="Pelletier E."/>
            <person name="Niang G."/>
            <person name="Scheremetjew M."/>
            <person name="Finn R."/>
            <person name="Kale V."/>
            <person name="Holt S."/>
            <person name="Cochrane G."/>
            <person name="Meng A."/>
            <person name="Brown T."/>
            <person name="Cohen L."/>
        </authorList>
    </citation>
    <scope>NUCLEOTIDE SEQUENCE</scope>
    <source>
        <strain evidence="1">CCMP645</strain>
    </source>
</reference>
<organism evidence="1">
    <name type="scientific">Chrysotila carterae</name>
    <name type="common">Marine alga</name>
    <name type="synonym">Syracosphaera carterae</name>
    <dbReference type="NCBI Taxonomy" id="13221"/>
    <lineage>
        <taxon>Eukaryota</taxon>
        <taxon>Haptista</taxon>
        <taxon>Haptophyta</taxon>
        <taxon>Prymnesiophyceae</taxon>
        <taxon>Isochrysidales</taxon>
        <taxon>Isochrysidaceae</taxon>
        <taxon>Chrysotila</taxon>
    </lineage>
</organism>
<evidence type="ECO:0000313" key="1">
    <source>
        <dbReference type="EMBL" id="CAE0770678.1"/>
    </source>
</evidence>
<gene>
    <name evidence="1" type="ORF">PCAR00345_LOCUS23290</name>
</gene>
<name>A0A7S4BMI6_CHRCT</name>
<proteinExistence type="predicted"/>
<dbReference type="AlphaFoldDB" id="A0A7S4BMI6"/>